<name>A0A2M4D516_ANODA</name>
<reference evidence="2" key="1">
    <citation type="submission" date="2018-01" db="EMBL/GenBank/DDBJ databases">
        <title>An insight into the sialome of Amazonian anophelines.</title>
        <authorList>
            <person name="Ribeiro J.M."/>
            <person name="Scarpassa V."/>
            <person name="Calvo E."/>
        </authorList>
    </citation>
    <scope>NUCLEOTIDE SEQUENCE</scope>
</reference>
<keyword evidence="1" id="KW-0732">Signal</keyword>
<accession>A0A2M4D516</accession>
<evidence type="ECO:0000256" key="1">
    <source>
        <dbReference type="SAM" id="SignalP"/>
    </source>
</evidence>
<evidence type="ECO:0000313" key="2">
    <source>
        <dbReference type="EMBL" id="MBW72660.1"/>
    </source>
</evidence>
<feature type="signal peptide" evidence="1">
    <location>
        <begin position="1"/>
        <end position="28"/>
    </location>
</feature>
<dbReference type="AlphaFoldDB" id="A0A2M4D516"/>
<feature type="chain" id="PRO_5015005698" evidence="1">
    <location>
        <begin position="29"/>
        <end position="74"/>
    </location>
</feature>
<protein>
    <submittedName>
        <fullName evidence="2">Putative secreted protein</fullName>
    </submittedName>
</protein>
<sequence length="74" mass="8349">MKRITVFSFATCVLLFITCFHTFHLASAQPEQQTQSDTEVESHANFIVHKQCPPGFKLNGKNQCVPTKKPKGKK</sequence>
<proteinExistence type="predicted"/>
<dbReference type="EMBL" id="GGFL01008482">
    <property type="protein sequence ID" value="MBW72660.1"/>
    <property type="molecule type" value="Transcribed_RNA"/>
</dbReference>
<organism evidence="2">
    <name type="scientific">Anopheles darlingi</name>
    <name type="common">Mosquito</name>
    <dbReference type="NCBI Taxonomy" id="43151"/>
    <lineage>
        <taxon>Eukaryota</taxon>
        <taxon>Metazoa</taxon>
        <taxon>Ecdysozoa</taxon>
        <taxon>Arthropoda</taxon>
        <taxon>Hexapoda</taxon>
        <taxon>Insecta</taxon>
        <taxon>Pterygota</taxon>
        <taxon>Neoptera</taxon>
        <taxon>Endopterygota</taxon>
        <taxon>Diptera</taxon>
        <taxon>Nematocera</taxon>
        <taxon>Culicoidea</taxon>
        <taxon>Culicidae</taxon>
        <taxon>Anophelinae</taxon>
        <taxon>Anopheles</taxon>
    </lineage>
</organism>